<accession>A0A6P7GVK9</accession>
<feature type="domain" description="S1 motif" evidence="2">
    <location>
        <begin position="286"/>
        <end position="342"/>
    </location>
</feature>
<gene>
    <name evidence="3" type="primary">LOC114341309</name>
</gene>
<dbReference type="InParanoid" id="A0A6P7GVK9"/>
<sequence length="352" mass="41255">MDELQKLEYLSLVSKVCTELENHLGMNDKDLAEFIIHLSEKNGTFESFKKALIENGAEFSDSFISNLLRIIQHMKPKKNKSKVEADVYQKETLATKFPGLALPNEKQKPLFIDEEAPAEKNEDDDIVADLMKQFEADAPSNSQIQTTTKSGSASPIERKRSSRSRSRSKPRKRRKSRSRDRDSRKDKRRSRSRDQKKNRRDRSGSRSKRNKERSRSRNRRSRSRDRRSRSRDRRNRSKDRKYKNYSRDKDRRERSNSRDIKRDRSTEKKFKSEKDNPEFEDDPTPGKIYNGKVSNIVPFGCFVQLEGLKRRWEGLVHISQLRAEGRVTNVSEVTSRGARVKVSDLTCLTYTY</sequence>
<evidence type="ECO:0000259" key="2">
    <source>
        <dbReference type="PROSITE" id="PS50126"/>
    </source>
</evidence>
<evidence type="ECO:0000256" key="1">
    <source>
        <dbReference type="SAM" id="MobiDB-lite"/>
    </source>
</evidence>
<organism evidence="3">
    <name type="scientific">Diabrotica virgifera virgifera</name>
    <name type="common">western corn rootworm</name>
    <dbReference type="NCBI Taxonomy" id="50390"/>
    <lineage>
        <taxon>Eukaryota</taxon>
        <taxon>Metazoa</taxon>
        <taxon>Ecdysozoa</taxon>
        <taxon>Arthropoda</taxon>
        <taxon>Hexapoda</taxon>
        <taxon>Insecta</taxon>
        <taxon>Pterygota</taxon>
        <taxon>Neoptera</taxon>
        <taxon>Endopterygota</taxon>
        <taxon>Coleoptera</taxon>
        <taxon>Polyphaga</taxon>
        <taxon>Cucujiformia</taxon>
        <taxon>Chrysomeloidea</taxon>
        <taxon>Chrysomelidae</taxon>
        <taxon>Galerucinae</taxon>
        <taxon>Diabroticina</taxon>
        <taxon>Diabroticites</taxon>
        <taxon>Diabrotica</taxon>
    </lineage>
</organism>
<dbReference type="RefSeq" id="XP_028147905.1">
    <property type="nucleotide sequence ID" value="XM_028292104.1"/>
</dbReference>
<protein>
    <submittedName>
        <fullName evidence="3">ATP-dependent RNA helicase DHX8-like</fullName>
    </submittedName>
</protein>
<dbReference type="InterPro" id="IPR049588">
    <property type="entry name" value="DHX8_GH2-like"/>
</dbReference>
<reference evidence="3" key="1">
    <citation type="submission" date="2025-08" db="UniProtKB">
        <authorList>
            <consortium name="RefSeq"/>
        </authorList>
    </citation>
    <scope>IDENTIFICATION</scope>
    <source>
        <tissue evidence="3">Whole insect</tissue>
    </source>
</reference>
<feature type="compositionally biased region" description="Polar residues" evidence="1">
    <location>
        <begin position="139"/>
        <end position="153"/>
    </location>
</feature>
<dbReference type="SMART" id="SM00316">
    <property type="entry name" value="S1"/>
    <property type="match status" value="1"/>
</dbReference>
<dbReference type="AlphaFoldDB" id="A0A6P7GVK9"/>
<dbReference type="InterPro" id="IPR012340">
    <property type="entry name" value="NA-bd_OB-fold"/>
</dbReference>
<proteinExistence type="predicted"/>
<feature type="region of interest" description="Disordered" evidence="1">
    <location>
        <begin position="136"/>
        <end position="287"/>
    </location>
</feature>
<dbReference type="PANTHER" id="PTHR15838">
    <property type="entry name" value="NUCLEOLAR PROTEIN OF 40 KDA"/>
    <property type="match status" value="1"/>
</dbReference>
<feature type="compositionally biased region" description="Basic and acidic residues" evidence="1">
    <location>
        <begin position="245"/>
        <end position="277"/>
    </location>
</feature>
<dbReference type="Gene3D" id="2.40.50.140">
    <property type="entry name" value="Nucleic acid-binding proteins"/>
    <property type="match status" value="1"/>
</dbReference>
<dbReference type="Pfam" id="PF00575">
    <property type="entry name" value="S1"/>
    <property type="match status" value="1"/>
</dbReference>
<name>A0A6P7GVK9_DIAVI</name>
<dbReference type="CDD" id="cd05684">
    <property type="entry name" value="S1_DHX8_helicase"/>
    <property type="match status" value="1"/>
</dbReference>
<evidence type="ECO:0000313" key="3">
    <source>
        <dbReference type="RefSeq" id="XP_028147905.1"/>
    </source>
</evidence>
<dbReference type="GO" id="GO:0043489">
    <property type="term" value="P:RNA stabilization"/>
    <property type="evidence" value="ECO:0007669"/>
    <property type="project" value="TreeGrafter"/>
</dbReference>
<feature type="compositionally biased region" description="Basic residues" evidence="1">
    <location>
        <begin position="160"/>
        <end position="178"/>
    </location>
</feature>
<dbReference type="PROSITE" id="PS50126">
    <property type="entry name" value="S1"/>
    <property type="match status" value="1"/>
</dbReference>
<dbReference type="InterPro" id="IPR003029">
    <property type="entry name" value="S1_domain"/>
</dbReference>
<feature type="compositionally biased region" description="Basic residues" evidence="1">
    <location>
        <begin position="186"/>
        <end position="244"/>
    </location>
</feature>
<dbReference type="PANTHER" id="PTHR15838:SF1">
    <property type="entry name" value="ZINC FINGER CCHC DOMAIN-CONTAINING PROTEIN 17"/>
    <property type="match status" value="1"/>
</dbReference>
<dbReference type="SUPFAM" id="SSF50249">
    <property type="entry name" value="Nucleic acid-binding proteins"/>
    <property type="match status" value="1"/>
</dbReference>
<dbReference type="GO" id="GO:0003723">
    <property type="term" value="F:RNA binding"/>
    <property type="evidence" value="ECO:0007669"/>
    <property type="project" value="TreeGrafter"/>
</dbReference>
<dbReference type="InterPro" id="IPR049621">
    <property type="entry name" value="S1_DHX8_helicase"/>
</dbReference>
<dbReference type="CDD" id="cd21691">
    <property type="entry name" value="GH2-like_DHX8"/>
    <property type="match status" value="1"/>
</dbReference>